<reference evidence="2 3" key="1">
    <citation type="submission" date="2019-03" db="EMBL/GenBank/DDBJ databases">
        <title>First draft genome of Liparis tanakae, snailfish: a comprehensive survey of snailfish specific genes.</title>
        <authorList>
            <person name="Kim W."/>
            <person name="Song I."/>
            <person name="Jeong J.-H."/>
            <person name="Kim D."/>
            <person name="Kim S."/>
            <person name="Ryu S."/>
            <person name="Song J.Y."/>
            <person name="Lee S.K."/>
        </authorList>
    </citation>
    <scope>NUCLEOTIDE SEQUENCE [LARGE SCALE GENOMIC DNA]</scope>
    <source>
        <tissue evidence="2">Muscle</tissue>
    </source>
</reference>
<dbReference type="EMBL" id="SRLO01000187">
    <property type="protein sequence ID" value="TNN68640.1"/>
    <property type="molecule type" value="Genomic_DNA"/>
</dbReference>
<feature type="compositionally biased region" description="Basic and acidic residues" evidence="1">
    <location>
        <begin position="23"/>
        <end position="35"/>
    </location>
</feature>
<organism evidence="2 3">
    <name type="scientific">Liparis tanakae</name>
    <name type="common">Tanaka's snailfish</name>
    <dbReference type="NCBI Taxonomy" id="230148"/>
    <lineage>
        <taxon>Eukaryota</taxon>
        <taxon>Metazoa</taxon>
        <taxon>Chordata</taxon>
        <taxon>Craniata</taxon>
        <taxon>Vertebrata</taxon>
        <taxon>Euteleostomi</taxon>
        <taxon>Actinopterygii</taxon>
        <taxon>Neopterygii</taxon>
        <taxon>Teleostei</taxon>
        <taxon>Neoteleostei</taxon>
        <taxon>Acanthomorphata</taxon>
        <taxon>Eupercaria</taxon>
        <taxon>Perciformes</taxon>
        <taxon>Cottioidei</taxon>
        <taxon>Cottales</taxon>
        <taxon>Liparidae</taxon>
        <taxon>Liparis</taxon>
    </lineage>
</organism>
<sequence>MAFALKQNGSEAARRMTAPAGSSEHHPCLHFDGQKDVAGMSREVGELPTSSSDENNTGLRSLRVPGSSLGVQPSLADNRATLRGSMVLW</sequence>
<feature type="compositionally biased region" description="Polar residues" evidence="1">
    <location>
        <begin position="48"/>
        <end position="59"/>
    </location>
</feature>
<proteinExistence type="predicted"/>
<gene>
    <name evidence="2" type="ORF">EYF80_021154</name>
</gene>
<protein>
    <submittedName>
        <fullName evidence="2">Uncharacterized protein</fullName>
    </submittedName>
</protein>
<evidence type="ECO:0000313" key="2">
    <source>
        <dbReference type="EMBL" id="TNN68640.1"/>
    </source>
</evidence>
<dbReference type="Proteomes" id="UP000314294">
    <property type="component" value="Unassembled WGS sequence"/>
</dbReference>
<keyword evidence="3" id="KW-1185">Reference proteome</keyword>
<evidence type="ECO:0000313" key="3">
    <source>
        <dbReference type="Proteomes" id="UP000314294"/>
    </source>
</evidence>
<evidence type="ECO:0000256" key="1">
    <source>
        <dbReference type="SAM" id="MobiDB-lite"/>
    </source>
</evidence>
<feature type="region of interest" description="Disordered" evidence="1">
    <location>
        <begin position="1"/>
        <end position="71"/>
    </location>
</feature>
<dbReference type="AlphaFoldDB" id="A0A4Z2HSL1"/>
<comment type="caution">
    <text evidence="2">The sequence shown here is derived from an EMBL/GenBank/DDBJ whole genome shotgun (WGS) entry which is preliminary data.</text>
</comment>
<name>A0A4Z2HSL1_9TELE</name>
<accession>A0A4Z2HSL1</accession>